<dbReference type="RefSeq" id="WP_192009779.1">
    <property type="nucleotide sequence ID" value="NZ_JACYTQ010000002.1"/>
</dbReference>
<evidence type="ECO:0000313" key="2">
    <source>
        <dbReference type="EMBL" id="MBD8488932.1"/>
    </source>
</evidence>
<keyword evidence="1" id="KW-1133">Transmembrane helix</keyword>
<keyword evidence="1" id="KW-0472">Membrane</keyword>
<reference evidence="2 3" key="1">
    <citation type="submission" date="2020-09" db="EMBL/GenBank/DDBJ databases">
        <title>Echinicola sp. CAU 1574 isolated from sand of Sido Beach.</title>
        <authorList>
            <person name="Kim W."/>
        </authorList>
    </citation>
    <scope>NUCLEOTIDE SEQUENCE [LARGE SCALE GENOMIC DNA]</scope>
    <source>
        <strain evidence="2 3">CAU 1574</strain>
    </source>
</reference>
<evidence type="ECO:0000313" key="3">
    <source>
        <dbReference type="Proteomes" id="UP000647133"/>
    </source>
</evidence>
<evidence type="ECO:0000256" key="1">
    <source>
        <dbReference type="SAM" id="Phobius"/>
    </source>
</evidence>
<feature type="transmembrane region" description="Helical" evidence="1">
    <location>
        <begin position="85"/>
        <end position="105"/>
    </location>
</feature>
<evidence type="ECO:0008006" key="4">
    <source>
        <dbReference type="Google" id="ProtNLM"/>
    </source>
</evidence>
<name>A0ABR9AJI3_9BACT</name>
<protein>
    <recommendedName>
        <fullName evidence="4">Sugar transporter</fullName>
    </recommendedName>
</protein>
<dbReference type="EMBL" id="JACYTQ010000002">
    <property type="protein sequence ID" value="MBD8488932.1"/>
    <property type="molecule type" value="Genomic_DNA"/>
</dbReference>
<feature type="transmembrane region" description="Helical" evidence="1">
    <location>
        <begin position="9"/>
        <end position="34"/>
    </location>
</feature>
<sequence>MENSVKIPLWFWIVSAVMLLWNLMGVGSFFMHVGMSEEALAALSEAEQELYASYPMWTTVAFAAAVFGGALGCIGLLLRKKWAKMVLIISLIGVIIQMFHSLVIAKATDVYGPGAVVMPIMVIVIAIFLVWLANYSIKKHWLT</sequence>
<feature type="transmembrane region" description="Helical" evidence="1">
    <location>
        <begin position="111"/>
        <end position="133"/>
    </location>
</feature>
<comment type="caution">
    <text evidence="2">The sequence shown here is derived from an EMBL/GenBank/DDBJ whole genome shotgun (WGS) entry which is preliminary data.</text>
</comment>
<gene>
    <name evidence="2" type="ORF">IFO69_09265</name>
</gene>
<organism evidence="2 3">
    <name type="scientific">Echinicola arenosa</name>
    <dbReference type="NCBI Taxonomy" id="2774144"/>
    <lineage>
        <taxon>Bacteria</taxon>
        <taxon>Pseudomonadati</taxon>
        <taxon>Bacteroidota</taxon>
        <taxon>Cytophagia</taxon>
        <taxon>Cytophagales</taxon>
        <taxon>Cyclobacteriaceae</taxon>
        <taxon>Echinicola</taxon>
    </lineage>
</organism>
<keyword evidence="1" id="KW-0812">Transmembrane</keyword>
<dbReference type="Proteomes" id="UP000647133">
    <property type="component" value="Unassembled WGS sequence"/>
</dbReference>
<accession>A0ABR9AJI3</accession>
<feature type="transmembrane region" description="Helical" evidence="1">
    <location>
        <begin position="54"/>
        <end position="78"/>
    </location>
</feature>
<proteinExistence type="predicted"/>
<keyword evidence="3" id="KW-1185">Reference proteome</keyword>